<protein>
    <submittedName>
        <fullName evidence="2">Glycosyl transferase</fullName>
    </submittedName>
</protein>
<name>A0A512DF18_9CELL</name>
<keyword evidence="3" id="KW-1185">Reference proteome</keyword>
<gene>
    <name evidence="2" type="ORF">CAE01nite_27980</name>
</gene>
<comment type="caution">
    <text evidence="2">The sequence shown here is derived from an EMBL/GenBank/DDBJ whole genome shotgun (WGS) entry which is preliminary data.</text>
</comment>
<organism evidence="2 3">
    <name type="scientific">Cellulomonas aerilata</name>
    <dbReference type="NCBI Taxonomy" id="515326"/>
    <lineage>
        <taxon>Bacteria</taxon>
        <taxon>Bacillati</taxon>
        <taxon>Actinomycetota</taxon>
        <taxon>Actinomycetes</taxon>
        <taxon>Micrococcales</taxon>
        <taxon>Cellulomonadaceae</taxon>
        <taxon>Cellulomonas</taxon>
    </lineage>
</organism>
<sequence>MRLTVVIPVKDGRGVVGQQLDALLAQVGLEDFEVLVVDNGSTDGTPDLVRTYAGRDPRVRLLEARDRAGASHARNAGLRAARSPSVAFCDADDVVSPGWAAAMADALEHHALVGGPLEWDRLNPTWAARARGRVQKDGWSVLVPGPPWPYPFAANTGVRRSVALEVGGYDEDLPWGGEDNDFAYRLRAVGIEPVWVPDAVVHYRARTDLLGLYRQGRGYGGGFVALARRWPEGWPEQPSAPSARQRLRFAPRLVRSVLRGRSHVAATLFQLGWSNGVAAEVRDGRRRASPAT</sequence>
<dbReference type="RefSeq" id="WP_146905812.1">
    <property type="nucleotide sequence ID" value="NZ_BAAARM010000001.1"/>
</dbReference>
<dbReference type="InterPro" id="IPR029044">
    <property type="entry name" value="Nucleotide-diphossugar_trans"/>
</dbReference>
<dbReference type="InterPro" id="IPR050834">
    <property type="entry name" value="Glycosyltransf_2"/>
</dbReference>
<keyword evidence="2" id="KW-0808">Transferase</keyword>
<evidence type="ECO:0000313" key="2">
    <source>
        <dbReference type="EMBL" id="GEO35073.1"/>
    </source>
</evidence>
<evidence type="ECO:0000313" key="3">
    <source>
        <dbReference type="Proteomes" id="UP000321181"/>
    </source>
</evidence>
<reference evidence="2 3" key="1">
    <citation type="submission" date="2019-07" db="EMBL/GenBank/DDBJ databases">
        <title>Whole genome shotgun sequence of Cellulomonas aerilata NBRC 106308.</title>
        <authorList>
            <person name="Hosoyama A."/>
            <person name="Uohara A."/>
            <person name="Ohji S."/>
            <person name="Ichikawa N."/>
        </authorList>
    </citation>
    <scope>NUCLEOTIDE SEQUENCE [LARGE SCALE GENOMIC DNA]</scope>
    <source>
        <strain evidence="2 3">NBRC 106308</strain>
    </source>
</reference>
<feature type="domain" description="Glycosyltransferase 2-like" evidence="1">
    <location>
        <begin position="4"/>
        <end position="121"/>
    </location>
</feature>
<dbReference type="InterPro" id="IPR001173">
    <property type="entry name" value="Glyco_trans_2-like"/>
</dbReference>
<dbReference type="Gene3D" id="3.90.550.10">
    <property type="entry name" value="Spore Coat Polysaccharide Biosynthesis Protein SpsA, Chain A"/>
    <property type="match status" value="1"/>
</dbReference>
<dbReference type="PANTHER" id="PTHR43685">
    <property type="entry name" value="GLYCOSYLTRANSFERASE"/>
    <property type="match status" value="1"/>
</dbReference>
<dbReference type="GO" id="GO:0016740">
    <property type="term" value="F:transferase activity"/>
    <property type="evidence" value="ECO:0007669"/>
    <property type="project" value="UniProtKB-KW"/>
</dbReference>
<evidence type="ECO:0000259" key="1">
    <source>
        <dbReference type="Pfam" id="PF00535"/>
    </source>
</evidence>
<dbReference type="OrthoDB" id="5243838at2"/>
<dbReference type="SUPFAM" id="SSF53448">
    <property type="entry name" value="Nucleotide-diphospho-sugar transferases"/>
    <property type="match status" value="1"/>
</dbReference>
<dbReference type="PANTHER" id="PTHR43685:SF2">
    <property type="entry name" value="GLYCOSYLTRANSFERASE 2-LIKE DOMAIN-CONTAINING PROTEIN"/>
    <property type="match status" value="1"/>
</dbReference>
<dbReference type="Proteomes" id="UP000321181">
    <property type="component" value="Unassembled WGS sequence"/>
</dbReference>
<dbReference type="Pfam" id="PF00535">
    <property type="entry name" value="Glycos_transf_2"/>
    <property type="match status" value="1"/>
</dbReference>
<dbReference type="EMBL" id="BJYY01000017">
    <property type="protein sequence ID" value="GEO35073.1"/>
    <property type="molecule type" value="Genomic_DNA"/>
</dbReference>
<dbReference type="CDD" id="cd00761">
    <property type="entry name" value="Glyco_tranf_GTA_type"/>
    <property type="match status" value="1"/>
</dbReference>
<dbReference type="AlphaFoldDB" id="A0A512DF18"/>
<proteinExistence type="predicted"/>
<accession>A0A512DF18</accession>